<comment type="similarity">
    <text evidence="2">Belongs to the UPF0702 family.</text>
</comment>
<dbReference type="Proteomes" id="UP001595279">
    <property type="component" value="Unassembled WGS sequence"/>
</dbReference>
<keyword evidence="3" id="KW-1003">Cell membrane</keyword>
<dbReference type="InterPro" id="IPR048454">
    <property type="entry name" value="YetF_N"/>
</dbReference>
<dbReference type="Gene3D" id="3.30.240.20">
    <property type="entry name" value="bsu07140 like domains"/>
    <property type="match status" value="2"/>
</dbReference>
<keyword evidence="5 7" id="KW-1133">Transmembrane helix</keyword>
<evidence type="ECO:0000256" key="2">
    <source>
        <dbReference type="ARBA" id="ARBA00006448"/>
    </source>
</evidence>
<evidence type="ECO:0000256" key="3">
    <source>
        <dbReference type="ARBA" id="ARBA00022475"/>
    </source>
</evidence>
<keyword evidence="4 7" id="KW-0812">Transmembrane</keyword>
<evidence type="ECO:0000256" key="1">
    <source>
        <dbReference type="ARBA" id="ARBA00004651"/>
    </source>
</evidence>
<dbReference type="PANTHER" id="PTHR34582:SF7">
    <property type="entry name" value="UPF0702 TRANSMEMBRANE PROTEIN YDFS"/>
    <property type="match status" value="1"/>
</dbReference>
<dbReference type="Pfam" id="PF04239">
    <property type="entry name" value="DUF421"/>
    <property type="match status" value="1"/>
</dbReference>
<evidence type="ECO:0000259" key="9">
    <source>
        <dbReference type="Pfam" id="PF20730"/>
    </source>
</evidence>
<evidence type="ECO:0000313" key="10">
    <source>
        <dbReference type="EMBL" id="MFC3038778.1"/>
    </source>
</evidence>
<feature type="transmembrane region" description="Helical" evidence="7">
    <location>
        <begin position="29"/>
        <end position="49"/>
    </location>
</feature>
<feature type="transmembrane region" description="Helical" evidence="7">
    <location>
        <begin position="55"/>
        <end position="75"/>
    </location>
</feature>
<evidence type="ECO:0000256" key="7">
    <source>
        <dbReference type="SAM" id="Phobius"/>
    </source>
</evidence>
<dbReference type="InterPro" id="IPR023090">
    <property type="entry name" value="UPF0702_alpha/beta_dom_sf"/>
</dbReference>
<keyword evidence="6 7" id="KW-0472">Membrane</keyword>
<comment type="caution">
    <text evidence="10">The sequence shown here is derived from an EMBL/GenBank/DDBJ whole genome shotgun (WGS) entry which is preliminary data.</text>
</comment>
<dbReference type="RefSeq" id="WP_390267038.1">
    <property type="nucleotide sequence ID" value="NZ_JBHRSA010000003.1"/>
</dbReference>
<evidence type="ECO:0000256" key="4">
    <source>
        <dbReference type="ARBA" id="ARBA00022692"/>
    </source>
</evidence>
<evidence type="ECO:0000256" key="5">
    <source>
        <dbReference type="ARBA" id="ARBA00022989"/>
    </source>
</evidence>
<protein>
    <submittedName>
        <fullName evidence="10">YetF domain-containing protein</fullName>
    </submittedName>
</protein>
<accession>A0ABV7CRN3</accession>
<dbReference type="PANTHER" id="PTHR34582">
    <property type="entry name" value="UPF0702 TRANSMEMBRANE PROTEIN YCAP"/>
    <property type="match status" value="1"/>
</dbReference>
<organism evidence="10 11">
    <name type="scientific">Virgibacillus xinjiangensis</name>
    <dbReference type="NCBI Taxonomy" id="393090"/>
    <lineage>
        <taxon>Bacteria</taxon>
        <taxon>Bacillati</taxon>
        <taxon>Bacillota</taxon>
        <taxon>Bacilli</taxon>
        <taxon>Bacillales</taxon>
        <taxon>Bacillaceae</taxon>
        <taxon>Virgibacillus</taxon>
    </lineage>
</organism>
<feature type="transmembrane region" description="Helical" evidence="7">
    <location>
        <begin position="6"/>
        <end position="22"/>
    </location>
</feature>
<comment type="subcellular location">
    <subcellularLocation>
        <location evidence="1">Cell membrane</location>
        <topology evidence="1">Multi-pass membrane protein</topology>
    </subcellularLocation>
</comment>
<reference evidence="11" key="1">
    <citation type="journal article" date="2019" name="Int. J. Syst. Evol. Microbiol.">
        <title>The Global Catalogue of Microorganisms (GCM) 10K type strain sequencing project: providing services to taxonomists for standard genome sequencing and annotation.</title>
        <authorList>
            <consortium name="The Broad Institute Genomics Platform"/>
            <consortium name="The Broad Institute Genome Sequencing Center for Infectious Disease"/>
            <person name="Wu L."/>
            <person name="Ma J."/>
        </authorList>
    </citation>
    <scope>NUCLEOTIDE SEQUENCE [LARGE SCALE GENOMIC DNA]</scope>
    <source>
        <strain evidence="11">KCTC 13128</strain>
    </source>
</reference>
<evidence type="ECO:0000313" key="11">
    <source>
        <dbReference type="Proteomes" id="UP001595279"/>
    </source>
</evidence>
<evidence type="ECO:0000259" key="8">
    <source>
        <dbReference type="Pfam" id="PF04239"/>
    </source>
</evidence>
<name>A0ABV7CRN3_9BACI</name>
<gene>
    <name evidence="10" type="ORF">ACFOGI_00740</name>
</gene>
<feature type="domain" description="YetF-like N-terminal transmembrane" evidence="9">
    <location>
        <begin position="2"/>
        <end position="73"/>
    </location>
</feature>
<dbReference type="InterPro" id="IPR007353">
    <property type="entry name" value="DUF421"/>
</dbReference>
<feature type="domain" description="YetF C-terminal" evidence="8">
    <location>
        <begin position="78"/>
        <end position="212"/>
    </location>
</feature>
<evidence type="ECO:0000256" key="6">
    <source>
        <dbReference type="ARBA" id="ARBA00023136"/>
    </source>
</evidence>
<dbReference type="Pfam" id="PF20730">
    <property type="entry name" value="YetF_N"/>
    <property type="match status" value="1"/>
</dbReference>
<keyword evidence="11" id="KW-1185">Reference proteome</keyword>
<proteinExistence type="inferred from homology"/>
<dbReference type="EMBL" id="JBHRSA010000003">
    <property type="protein sequence ID" value="MFC3038778.1"/>
    <property type="molecule type" value="Genomic_DNA"/>
</dbReference>
<sequence length="229" mass="25479">MELILRIAIGFVVLFGLARIMGRKEISQMTFFNFASAIAIGSLAANLVVSNALSIRNGIIALTGWALFTLLMDKVDINSKRARKMLNGDPMIVVKNGMIVDDAMRKSRLDIDSLKAMLRKKDIFSLAEVDQAVFETDGKLSVLKKESNLPITKGDMNIPPSVKKYPAATEVIADGRIISNNLEKLHLDENWLRQKLEEAGIQSTSDVFYAEVLQNGILYTDLKDHHTDK</sequence>